<proteinExistence type="predicted"/>
<dbReference type="AlphaFoldDB" id="A0A0F9SF58"/>
<dbReference type="EMBL" id="LAZR01002025">
    <property type="protein sequence ID" value="KKN35626.1"/>
    <property type="molecule type" value="Genomic_DNA"/>
</dbReference>
<comment type="caution">
    <text evidence="1">The sequence shown here is derived from an EMBL/GenBank/DDBJ whole genome shotgun (WGS) entry which is preliminary data.</text>
</comment>
<name>A0A0F9SF58_9ZZZZ</name>
<gene>
    <name evidence="1" type="ORF">LCGC14_0781830</name>
</gene>
<organism evidence="1">
    <name type="scientific">marine sediment metagenome</name>
    <dbReference type="NCBI Taxonomy" id="412755"/>
    <lineage>
        <taxon>unclassified sequences</taxon>
        <taxon>metagenomes</taxon>
        <taxon>ecological metagenomes</taxon>
    </lineage>
</organism>
<reference evidence="1" key="1">
    <citation type="journal article" date="2015" name="Nature">
        <title>Complex archaea that bridge the gap between prokaryotes and eukaryotes.</title>
        <authorList>
            <person name="Spang A."/>
            <person name="Saw J.H."/>
            <person name="Jorgensen S.L."/>
            <person name="Zaremba-Niedzwiedzka K."/>
            <person name="Martijn J."/>
            <person name="Lind A.E."/>
            <person name="van Eijk R."/>
            <person name="Schleper C."/>
            <person name="Guy L."/>
            <person name="Ettema T.J."/>
        </authorList>
    </citation>
    <scope>NUCLEOTIDE SEQUENCE</scope>
</reference>
<evidence type="ECO:0000313" key="1">
    <source>
        <dbReference type="EMBL" id="KKN35626.1"/>
    </source>
</evidence>
<accession>A0A0F9SF58</accession>
<sequence length="104" mass="11404">MAATDITKTIADASPAEREEMMKALLGDQYDALMVLKAKSQTKEQRKAVKARARQLVGVVKDVEGESEFAEPYNTARAEMTTIFDKALVRAGSLIEQEEAKKAA</sequence>
<protein>
    <submittedName>
        <fullName evidence="1">Uncharacterized protein</fullName>
    </submittedName>
</protein>